<keyword evidence="1" id="KW-1133">Transmembrane helix</keyword>
<proteinExistence type="predicted"/>
<keyword evidence="1" id="KW-0812">Transmembrane</keyword>
<evidence type="ECO:0000256" key="1">
    <source>
        <dbReference type="SAM" id="Phobius"/>
    </source>
</evidence>
<dbReference type="AlphaFoldDB" id="A0A433YFH9"/>
<keyword evidence="3" id="KW-1185">Reference proteome</keyword>
<gene>
    <name evidence="2" type="ORF">EJP82_01360</name>
</gene>
<dbReference type="RefSeq" id="WP_127190211.1">
    <property type="nucleotide sequence ID" value="NZ_RZNY01000001.1"/>
</dbReference>
<accession>A0A433YFH9</accession>
<feature type="transmembrane region" description="Helical" evidence="1">
    <location>
        <begin position="17"/>
        <end position="36"/>
    </location>
</feature>
<reference evidence="2 3" key="1">
    <citation type="submission" date="2018-12" db="EMBL/GenBank/DDBJ databases">
        <authorList>
            <person name="Sun L."/>
            <person name="Chen Z."/>
        </authorList>
    </citation>
    <scope>NUCLEOTIDE SEQUENCE [LARGE SCALE GENOMIC DNA]</scope>
    <source>
        <strain evidence="2 3">DSM 15890</strain>
    </source>
</reference>
<protein>
    <submittedName>
        <fullName evidence="2">Uncharacterized protein</fullName>
    </submittedName>
</protein>
<comment type="caution">
    <text evidence="2">The sequence shown here is derived from an EMBL/GenBank/DDBJ whole genome shotgun (WGS) entry which is preliminary data.</text>
</comment>
<evidence type="ECO:0000313" key="2">
    <source>
        <dbReference type="EMBL" id="RUT48617.1"/>
    </source>
</evidence>
<name>A0A433YFH9_9BACL</name>
<keyword evidence="1" id="KW-0472">Membrane</keyword>
<organism evidence="2 3">
    <name type="scientific">Paenibacillus anaericanus</name>
    <dbReference type="NCBI Taxonomy" id="170367"/>
    <lineage>
        <taxon>Bacteria</taxon>
        <taxon>Bacillati</taxon>
        <taxon>Bacillota</taxon>
        <taxon>Bacilli</taxon>
        <taxon>Bacillales</taxon>
        <taxon>Paenibacillaceae</taxon>
        <taxon>Paenibacillus</taxon>
    </lineage>
</organism>
<evidence type="ECO:0000313" key="3">
    <source>
        <dbReference type="Proteomes" id="UP000279446"/>
    </source>
</evidence>
<dbReference type="EMBL" id="RZNY01000001">
    <property type="protein sequence ID" value="RUT48617.1"/>
    <property type="molecule type" value="Genomic_DNA"/>
</dbReference>
<sequence>MVDVLLDLVKKSSVTDWIQALGSIAAIFIAYVSLVVSKRAIDTGVITQLRVTRVTFNLETSSGPEFVVMVANSGHSDAFEIKVQGYFIKNVQRVNVMEKSYKYYDTIKLDLIGRTEMKSGDTCVYSITQDSYFSFDAKTSLILTYELASGTVIKRYWKFNADRSKTDDRFVKMTPFEIKKFKIHRAWLNIKHPFVIIHKSLIFKKRKN</sequence>
<dbReference type="Proteomes" id="UP000279446">
    <property type="component" value="Unassembled WGS sequence"/>
</dbReference>